<dbReference type="SUPFAM" id="SSF57667">
    <property type="entry name" value="beta-beta-alpha zinc fingers"/>
    <property type="match status" value="3"/>
</dbReference>
<proteinExistence type="predicted"/>
<evidence type="ECO:0000256" key="3">
    <source>
        <dbReference type="ARBA" id="ARBA00022771"/>
    </source>
</evidence>
<evidence type="ECO:0000256" key="5">
    <source>
        <dbReference type="ARBA" id="ARBA00023015"/>
    </source>
</evidence>
<keyword evidence="6" id="KW-0804">Transcription</keyword>
<evidence type="ECO:0000313" key="10">
    <source>
        <dbReference type="EMBL" id="KAF7354265.1"/>
    </source>
</evidence>
<dbReference type="PANTHER" id="PTHR23235:SF120">
    <property type="entry name" value="KRUPPEL-LIKE FACTOR 15"/>
    <property type="match status" value="1"/>
</dbReference>
<dbReference type="EMBL" id="JACAZI010000008">
    <property type="protein sequence ID" value="KAF7354265.1"/>
    <property type="molecule type" value="Genomic_DNA"/>
</dbReference>
<dbReference type="PROSITE" id="PS00028">
    <property type="entry name" value="ZINC_FINGER_C2H2_1"/>
    <property type="match status" value="2"/>
</dbReference>
<dbReference type="OrthoDB" id="4748970at2759"/>
<dbReference type="FunFam" id="3.30.160.60:FF:000032">
    <property type="entry name" value="Krueppel-like factor 4"/>
    <property type="match status" value="1"/>
</dbReference>
<dbReference type="AlphaFoldDB" id="A0A8H7CXU0"/>
<dbReference type="Pfam" id="PF00096">
    <property type="entry name" value="zf-C2H2"/>
    <property type="match status" value="2"/>
</dbReference>
<dbReference type="Gene3D" id="3.30.160.60">
    <property type="entry name" value="Classic Zinc Finger"/>
    <property type="match status" value="3"/>
</dbReference>
<feature type="region of interest" description="Disordered" evidence="8">
    <location>
        <begin position="16"/>
        <end position="56"/>
    </location>
</feature>
<feature type="compositionally biased region" description="Polar residues" evidence="8">
    <location>
        <begin position="16"/>
        <end position="29"/>
    </location>
</feature>
<keyword evidence="2" id="KW-0677">Repeat</keyword>
<reference evidence="10" key="1">
    <citation type="submission" date="2020-05" db="EMBL/GenBank/DDBJ databases">
        <title>Mycena genomes resolve the evolution of fungal bioluminescence.</title>
        <authorList>
            <person name="Tsai I.J."/>
        </authorList>
    </citation>
    <scope>NUCLEOTIDE SEQUENCE</scope>
    <source>
        <strain evidence="10">CCC161011</strain>
    </source>
</reference>
<protein>
    <submittedName>
        <fullName evidence="10">Calcineurin responsive transcriptional factor</fullName>
    </submittedName>
</protein>
<organism evidence="10 11">
    <name type="scientific">Mycena venus</name>
    <dbReference type="NCBI Taxonomy" id="2733690"/>
    <lineage>
        <taxon>Eukaryota</taxon>
        <taxon>Fungi</taxon>
        <taxon>Dikarya</taxon>
        <taxon>Basidiomycota</taxon>
        <taxon>Agaricomycotina</taxon>
        <taxon>Agaricomycetes</taxon>
        <taxon>Agaricomycetidae</taxon>
        <taxon>Agaricales</taxon>
        <taxon>Marasmiineae</taxon>
        <taxon>Mycenaceae</taxon>
        <taxon>Mycena</taxon>
    </lineage>
</organism>
<dbReference type="InterPro" id="IPR013087">
    <property type="entry name" value="Znf_C2H2_type"/>
</dbReference>
<feature type="region of interest" description="Disordered" evidence="8">
    <location>
        <begin position="292"/>
        <end position="319"/>
    </location>
</feature>
<feature type="region of interest" description="Disordered" evidence="8">
    <location>
        <begin position="130"/>
        <end position="163"/>
    </location>
</feature>
<dbReference type="SMART" id="SM00355">
    <property type="entry name" value="ZnF_C2H2"/>
    <property type="match status" value="3"/>
</dbReference>
<feature type="domain" description="C2H2-type" evidence="9">
    <location>
        <begin position="224"/>
        <end position="253"/>
    </location>
</feature>
<evidence type="ECO:0000313" key="11">
    <source>
        <dbReference type="Proteomes" id="UP000620124"/>
    </source>
</evidence>
<dbReference type="PROSITE" id="PS50157">
    <property type="entry name" value="ZINC_FINGER_C2H2_2"/>
    <property type="match status" value="3"/>
</dbReference>
<gene>
    <name evidence="10" type="ORF">MVEN_01114500</name>
</gene>
<keyword evidence="5" id="KW-0805">Transcription regulation</keyword>
<dbReference type="GO" id="GO:0000978">
    <property type="term" value="F:RNA polymerase II cis-regulatory region sequence-specific DNA binding"/>
    <property type="evidence" value="ECO:0007669"/>
    <property type="project" value="TreeGrafter"/>
</dbReference>
<evidence type="ECO:0000259" key="9">
    <source>
        <dbReference type="PROSITE" id="PS50157"/>
    </source>
</evidence>
<accession>A0A8H7CXU0</accession>
<feature type="domain" description="C2H2-type" evidence="9">
    <location>
        <begin position="254"/>
        <end position="281"/>
    </location>
</feature>
<evidence type="ECO:0000256" key="6">
    <source>
        <dbReference type="ARBA" id="ARBA00023163"/>
    </source>
</evidence>
<evidence type="ECO:0000256" key="4">
    <source>
        <dbReference type="ARBA" id="ARBA00022833"/>
    </source>
</evidence>
<keyword evidence="3 7" id="KW-0863">Zinc-finger</keyword>
<evidence type="ECO:0000256" key="2">
    <source>
        <dbReference type="ARBA" id="ARBA00022737"/>
    </source>
</evidence>
<evidence type="ECO:0000256" key="8">
    <source>
        <dbReference type="SAM" id="MobiDB-lite"/>
    </source>
</evidence>
<comment type="caution">
    <text evidence="10">The sequence shown here is derived from an EMBL/GenBank/DDBJ whole genome shotgun (WGS) entry which is preliminary data.</text>
</comment>
<keyword evidence="11" id="KW-1185">Reference proteome</keyword>
<evidence type="ECO:0000256" key="1">
    <source>
        <dbReference type="ARBA" id="ARBA00022723"/>
    </source>
</evidence>
<dbReference type="InterPro" id="IPR036236">
    <property type="entry name" value="Znf_C2H2_sf"/>
</dbReference>
<keyword evidence="4" id="KW-0862">Zinc</keyword>
<evidence type="ECO:0000256" key="7">
    <source>
        <dbReference type="PROSITE-ProRule" id="PRU00042"/>
    </source>
</evidence>
<keyword evidence="1" id="KW-0479">Metal-binding</keyword>
<sequence>MPWRCTARRLSSCHHSQSTFSRSNNQSLDHNLLSPYPGVNGHRRSQSDTSSESFMPSGRLLSLAEPAPSISWYRRYEDLLSPYLGVNRHRRSRSDTSSESFMRSGRLLSLVEPVSSIGWYPRYDESAYSDSGSPFGSGASSQWPSPNPSPQSQPSYLPDLDGSPETPIVVLKQDVTSERMMKASYLRRRKEAKYECPVAGCGSTFTRRINLQGHIRAHSDERPFACGWDGCSKAFARLHDHKRHEQLHTIDRPFACEGCKKKFARLDALNRHLRSKGGEECRQRIREYGDTEMTMAGPPTSAGTPAWPDSEEGMNGVAV</sequence>
<feature type="domain" description="C2H2-type" evidence="9">
    <location>
        <begin position="194"/>
        <end position="223"/>
    </location>
</feature>
<dbReference type="PANTHER" id="PTHR23235">
    <property type="entry name" value="KRUEPPEL-LIKE TRANSCRIPTION FACTOR"/>
    <property type="match status" value="1"/>
</dbReference>
<dbReference type="GO" id="GO:0008270">
    <property type="term" value="F:zinc ion binding"/>
    <property type="evidence" value="ECO:0007669"/>
    <property type="project" value="UniProtKB-KW"/>
</dbReference>
<dbReference type="GO" id="GO:0000981">
    <property type="term" value="F:DNA-binding transcription factor activity, RNA polymerase II-specific"/>
    <property type="evidence" value="ECO:0007669"/>
    <property type="project" value="TreeGrafter"/>
</dbReference>
<dbReference type="Proteomes" id="UP000620124">
    <property type="component" value="Unassembled WGS sequence"/>
</dbReference>
<name>A0A8H7CXU0_9AGAR</name>